<gene>
    <name evidence="1" type="ORF">SAMN04487884_12336</name>
</gene>
<dbReference type="RefSeq" id="WP_074757682.1">
    <property type="nucleotide sequence ID" value="NZ_FOGJ01000023.1"/>
</dbReference>
<organism evidence="1 2">
    <name type="scientific">Butyrivibrio fibrisolvens</name>
    <dbReference type="NCBI Taxonomy" id="831"/>
    <lineage>
        <taxon>Bacteria</taxon>
        <taxon>Bacillati</taxon>
        <taxon>Bacillota</taxon>
        <taxon>Clostridia</taxon>
        <taxon>Lachnospirales</taxon>
        <taxon>Lachnospiraceae</taxon>
        <taxon>Butyrivibrio</taxon>
    </lineage>
</organism>
<evidence type="ECO:0000313" key="1">
    <source>
        <dbReference type="EMBL" id="SES21041.1"/>
    </source>
</evidence>
<dbReference type="AlphaFoldDB" id="A0A1H9VHL8"/>
<sequence length="153" mass="17908">MRKNGVIRNKETHVRFTEEEWELVHQLAEDFEMPLADFIRWSVFQRKVTMRILIDDESSALSKIRYQLDKIGANINQISKVLNSGFVNPTMFREELKSMFAEIHGQIDLLNRIQSENNSRWKTAVSKYSRYYQFDKTIGAEKDGNDKTSGNQG</sequence>
<protein>
    <submittedName>
        <fullName evidence="1">Mobilisation protein (MobC)</fullName>
    </submittedName>
</protein>
<dbReference type="OrthoDB" id="2004071at2"/>
<dbReference type="Pfam" id="PF21983">
    <property type="entry name" value="NikA-like"/>
    <property type="match status" value="1"/>
</dbReference>
<accession>A0A1H9VHL8</accession>
<dbReference type="Proteomes" id="UP000182584">
    <property type="component" value="Unassembled WGS sequence"/>
</dbReference>
<dbReference type="InterPro" id="IPR053842">
    <property type="entry name" value="NikA-like"/>
</dbReference>
<proteinExistence type="predicted"/>
<reference evidence="1 2" key="1">
    <citation type="submission" date="2016-10" db="EMBL/GenBank/DDBJ databases">
        <authorList>
            <person name="de Groot N.N."/>
        </authorList>
    </citation>
    <scope>NUCLEOTIDE SEQUENCE [LARGE SCALE GENOMIC DNA]</scope>
    <source>
        <strain evidence="1 2">AR40</strain>
    </source>
</reference>
<dbReference type="EMBL" id="FOGJ01000023">
    <property type="protein sequence ID" value="SES21041.1"/>
    <property type="molecule type" value="Genomic_DNA"/>
</dbReference>
<evidence type="ECO:0000313" key="2">
    <source>
        <dbReference type="Proteomes" id="UP000182584"/>
    </source>
</evidence>
<name>A0A1H9VHL8_BUTFI</name>